<dbReference type="SUPFAM" id="SSF51197">
    <property type="entry name" value="Clavaminate synthase-like"/>
    <property type="match status" value="2"/>
</dbReference>
<evidence type="ECO:0000256" key="3">
    <source>
        <dbReference type="ARBA" id="ARBA00022723"/>
    </source>
</evidence>
<dbReference type="GO" id="GO:0051213">
    <property type="term" value="F:dioxygenase activity"/>
    <property type="evidence" value="ECO:0007669"/>
    <property type="project" value="UniProtKB-ARBA"/>
</dbReference>
<sequence>MLVSPKSLEFPSAHRRISPPIILVIDLRGRRADTVNDVQRATKEVGFFQVMNHGIAERVLEEMLEVARGFHELLREVKVEYHAKELMKKNFKTKTKMVITGAGESLTESSENYDRFQELKVFDDTKAGVKGLVDSNISKLPRIFVRPPEDDISGDTIQSKKTQFTIPVIDLRNINVDVLRRAEAVNRVRRAAEEVGFFQVVNHGIGERVLEGMLEAARGFHELPREEKAGYYSKDQRMRKVNYGSNFDLYKSKFANWRDTLFCVMGPHPQPLDPKELPPLCRDITIEYSKQVHKLGIALFELLSEALGLKPDHLKGLECEKEHALLSHYYPACPEPELTMGTTRHSDPDFLTILLQDHLGGLQILHQDQWIDVPPLPGALVLMSNDRFKSVEHQVLASHVGPRLSVACFFTHYFYPSTIINGPIKELLSEEHPPIYRETSVQDFIAYYYGKGLDGNSALTHFKLQRSKLLFQSSSTSTQQ</sequence>
<keyword evidence="4 6" id="KW-0560">Oxidoreductase</keyword>
<proteinExistence type="inferred from homology"/>
<dbReference type="PANTHER" id="PTHR10209:SF776">
    <property type="entry name" value="2OG-FE(II) OXYGENASE FAMILY OXIDOREDUCTASE"/>
    <property type="match status" value="1"/>
</dbReference>
<evidence type="ECO:0000256" key="2">
    <source>
        <dbReference type="ARBA" id="ARBA00008056"/>
    </source>
</evidence>
<feature type="domain" description="Fe2OG dioxygenase" evidence="7">
    <location>
        <begin position="321"/>
        <end position="413"/>
    </location>
</feature>
<protein>
    <submittedName>
        <fullName evidence="8">1-aminocyclopropane-1-carboxylate oxidase like protein 1</fullName>
    </submittedName>
</protein>
<comment type="cofactor">
    <cofactor evidence="1">
        <name>Fe cation</name>
        <dbReference type="ChEBI" id="CHEBI:24875"/>
    </cofactor>
</comment>
<dbReference type="EMBL" id="PKMF04000458">
    <property type="protein sequence ID" value="KAK7830702.1"/>
    <property type="molecule type" value="Genomic_DNA"/>
</dbReference>
<accession>A0AAW0JUJ4</accession>
<keyword evidence="9" id="KW-1185">Reference proteome</keyword>
<reference evidence="8 9" key="1">
    <citation type="journal article" date="2018" name="Sci. Data">
        <title>The draft genome sequence of cork oak.</title>
        <authorList>
            <person name="Ramos A.M."/>
            <person name="Usie A."/>
            <person name="Barbosa P."/>
            <person name="Barros P.M."/>
            <person name="Capote T."/>
            <person name="Chaves I."/>
            <person name="Simoes F."/>
            <person name="Abreu I."/>
            <person name="Carrasquinho I."/>
            <person name="Faro C."/>
            <person name="Guimaraes J.B."/>
            <person name="Mendonca D."/>
            <person name="Nobrega F."/>
            <person name="Rodrigues L."/>
            <person name="Saibo N.J.M."/>
            <person name="Varela M.C."/>
            <person name="Egas C."/>
            <person name="Matos J."/>
            <person name="Miguel C.M."/>
            <person name="Oliveira M.M."/>
            <person name="Ricardo C.P."/>
            <person name="Goncalves S."/>
        </authorList>
    </citation>
    <scope>NUCLEOTIDE SEQUENCE [LARGE SCALE GENOMIC DNA]</scope>
    <source>
        <strain evidence="9">cv. HL8</strain>
    </source>
</reference>
<dbReference type="Proteomes" id="UP000237347">
    <property type="component" value="Unassembled WGS sequence"/>
</dbReference>
<gene>
    <name evidence="8" type="ORF">CFP56_028054</name>
</gene>
<dbReference type="PROSITE" id="PS51471">
    <property type="entry name" value="FE2OG_OXY"/>
    <property type="match status" value="1"/>
</dbReference>
<dbReference type="InterPro" id="IPR026992">
    <property type="entry name" value="DIOX_N"/>
</dbReference>
<dbReference type="Pfam" id="PF03171">
    <property type="entry name" value="2OG-FeII_Oxy"/>
    <property type="match status" value="1"/>
</dbReference>
<evidence type="ECO:0000259" key="7">
    <source>
        <dbReference type="PROSITE" id="PS51471"/>
    </source>
</evidence>
<dbReference type="Gene3D" id="2.60.120.330">
    <property type="entry name" value="B-lactam Antibiotic, Isopenicillin N Synthase, Chain"/>
    <property type="match status" value="2"/>
</dbReference>
<dbReference type="GO" id="GO:0046872">
    <property type="term" value="F:metal ion binding"/>
    <property type="evidence" value="ECO:0007669"/>
    <property type="project" value="UniProtKB-KW"/>
</dbReference>
<organism evidence="8 9">
    <name type="scientific">Quercus suber</name>
    <name type="common">Cork oak</name>
    <dbReference type="NCBI Taxonomy" id="58331"/>
    <lineage>
        <taxon>Eukaryota</taxon>
        <taxon>Viridiplantae</taxon>
        <taxon>Streptophyta</taxon>
        <taxon>Embryophyta</taxon>
        <taxon>Tracheophyta</taxon>
        <taxon>Spermatophyta</taxon>
        <taxon>Magnoliopsida</taxon>
        <taxon>eudicotyledons</taxon>
        <taxon>Gunneridae</taxon>
        <taxon>Pentapetalae</taxon>
        <taxon>rosids</taxon>
        <taxon>fabids</taxon>
        <taxon>Fagales</taxon>
        <taxon>Fagaceae</taxon>
        <taxon>Quercus</taxon>
    </lineage>
</organism>
<evidence type="ECO:0000256" key="1">
    <source>
        <dbReference type="ARBA" id="ARBA00001962"/>
    </source>
</evidence>
<name>A0AAW0JUJ4_QUESU</name>
<comment type="similarity">
    <text evidence="2 6">Belongs to the iron/ascorbate-dependent oxidoreductase family.</text>
</comment>
<keyword evidence="5 6" id="KW-0408">Iron</keyword>
<dbReference type="Pfam" id="PF14226">
    <property type="entry name" value="DIOX_N"/>
    <property type="match status" value="2"/>
</dbReference>
<dbReference type="InterPro" id="IPR005123">
    <property type="entry name" value="Oxoglu/Fe-dep_dioxygenase_dom"/>
</dbReference>
<dbReference type="AlphaFoldDB" id="A0AAW0JUJ4"/>
<keyword evidence="3 6" id="KW-0479">Metal-binding</keyword>
<evidence type="ECO:0000256" key="6">
    <source>
        <dbReference type="RuleBase" id="RU003682"/>
    </source>
</evidence>
<dbReference type="FunFam" id="2.60.120.330:FF:000005">
    <property type="entry name" value="1-aminocyclopropane-1-carboxylate oxidase homolog 1"/>
    <property type="match status" value="1"/>
</dbReference>
<dbReference type="InterPro" id="IPR044861">
    <property type="entry name" value="IPNS-like_FE2OG_OXY"/>
</dbReference>
<evidence type="ECO:0000256" key="5">
    <source>
        <dbReference type="ARBA" id="ARBA00023004"/>
    </source>
</evidence>
<comment type="caution">
    <text evidence="8">The sequence shown here is derived from an EMBL/GenBank/DDBJ whole genome shotgun (WGS) entry which is preliminary data.</text>
</comment>
<dbReference type="InterPro" id="IPR027443">
    <property type="entry name" value="IPNS-like_sf"/>
</dbReference>
<dbReference type="PANTHER" id="PTHR10209">
    <property type="entry name" value="OXIDOREDUCTASE, 2OG-FE II OXYGENASE FAMILY PROTEIN"/>
    <property type="match status" value="1"/>
</dbReference>
<evidence type="ECO:0000256" key="4">
    <source>
        <dbReference type="ARBA" id="ARBA00023002"/>
    </source>
</evidence>
<evidence type="ECO:0000313" key="8">
    <source>
        <dbReference type="EMBL" id="KAK7830702.1"/>
    </source>
</evidence>
<evidence type="ECO:0000313" key="9">
    <source>
        <dbReference type="Proteomes" id="UP000237347"/>
    </source>
</evidence>